<dbReference type="Pfam" id="PF00528">
    <property type="entry name" value="BPD_transp_1"/>
    <property type="match status" value="1"/>
</dbReference>
<feature type="domain" description="ABC transmembrane type-1" evidence="8">
    <location>
        <begin position="90"/>
        <end position="305"/>
    </location>
</feature>
<feature type="transmembrane region" description="Helical" evidence="7">
    <location>
        <begin position="126"/>
        <end position="147"/>
    </location>
</feature>
<dbReference type="SUPFAM" id="SSF161098">
    <property type="entry name" value="MetI-like"/>
    <property type="match status" value="1"/>
</dbReference>
<dbReference type="Gene3D" id="1.10.3720.10">
    <property type="entry name" value="MetI-like"/>
    <property type="match status" value="1"/>
</dbReference>
<organism evidence="9 10">
    <name type="scientific">Paenibacillus hodogayensis</name>
    <dbReference type="NCBI Taxonomy" id="279208"/>
    <lineage>
        <taxon>Bacteria</taxon>
        <taxon>Bacillati</taxon>
        <taxon>Bacillota</taxon>
        <taxon>Bacilli</taxon>
        <taxon>Bacillales</taxon>
        <taxon>Paenibacillaceae</taxon>
        <taxon>Paenibacillus</taxon>
    </lineage>
</organism>
<accession>A0ABV5VZN6</accession>
<feature type="transmembrane region" description="Helical" evidence="7">
    <location>
        <begin position="27"/>
        <end position="48"/>
    </location>
</feature>
<keyword evidence="10" id="KW-1185">Reference proteome</keyword>
<evidence type="ECO:0000256" key="4">
    <source>
        <dbReference type="ARBA" id="ARBA00022692"/>
    </source>
</evidence>
<dbReference type="PANTHER" id="PTHR43227">
    <property type="entry name" value="BLL4140 PROTEIN"/>
    <property type="match status" value="1"/>
</dbReference>
<evidence type="ECO:0000256" key="1">
    <source>
        <dbReference type="ARBA" id="ARBA00004651"/>
    </source>
</evidence>
<dbReference type="PROSITE" id="PS50928">
    <property type="entry name" value="ABC_TM1"/>
    <property type="match status" value="1"/>
</dbReference>
<proteinExistence type="inferred from homology"/>
<dbReference type="EMBL" id="JBHMAG010000013">
    <property type="protein sequence ID" value="MFB9753783.1"/>
    <property type="molecule type" value="Genomic_DNA"/>
</dbReference>
<comment type="similarity">
    <text evidence="7">Belongs to the binding-protein-dependent transport system permease family.</text>
</comment>
<feature type="transmembrane region" description="Helical" evidence="7">
    <location>
        <begin position="94"/>
        <end position="114"/>
    </location>
</feature>
<reference evidence="9 10" key="1">
    <citation type="submission" date="2024-09" db="EMBL/GenBank/DDBJ databases">
        <authorList>
            <person name="Sun Q."/>
            <person name="Mori K."/>
        </authorList>
    </citation>
    <scope>NUCLEOTIDE SEQUENCE [LARGE SCALE GENOMIC DNA]</scope>
    <source>
        <strain evidence="9 10">JCM 12520</strain>
    </source>
</reference>
<dbReference type="PANTHER" id="PTHR43227:SF11">
    <property type="entry name" value="BLL4140 PROTEIN"/>
    <property type="match status" value="1"/>
</dbReference>
<dbReference type="InterPro" id="IPR000515">
    <property type="entry name" value="MetI-like"/>
</dbReference>
<keyword evidence="6 7" id="KW-0472">Membrane</keyword>
<comment type="caution">
    <text evidence="9">The sequence shown here is derived from an EMBL/GenBank/DDBJ whole genome shotgun (WGS) entry which is preliminary data.</text>
</comment>
<evidence type="ECO:0000259" key="8">
    <source>
        <dbReference type="PROSITE" id="PS50928"/>
    </source>
</evidence>
<dbReference type="CDD" id="cd06261">
    <property type="entry name" value="TM_PBP2"/>
    <property type="match status" value="1"/>
</dbReference>
<dbReference type="Proteomes" id="UP001589619">
    <property type="component" value="Unassembled WGS sequence"/>
</dbReference>
<feature type="transmembrane region" description="Helical" evidence="7">
    <location>
        <begin position="191"/>
        <end position="210"/>
    </location>
</feature>
<keyword evidence="4 7" id="KW-0812">Transmembrane</keyword>
<evidence type="ECO:0000256" key="2">
    <source>
        <dbReference type="ARBA" id="ARBA00022448"/>
    </source>
</evidence>
<evidence type="ECO:0000256" key="6">
    <source>
        <dbReference type="ARBA" id="ARBA00023136"/>
    </source>
</evidence>
<evidence type="ECO:0000313" key="10">
    <source>
        <dbReference type="Proteomes" id="UP001589619"/>
    </source>
</evidence>
<keyword evidence="2 7" id="KW-0813">Transport</keyword>
<evidence type="ECO:0000256" key="3">
    <source>
        <dbReference type="ARBA" id="ARBA00022475"/>
    </source>
</evidence>
<protein>
    <submittedName>
        <fullName evidence="9">ABC transporter permease</fullName>
    </submittedName>
</protein>
<sequence length="318" mass="36408">MSETAAVSTSPVQHTKKLKKRKVRAKTLLALYALFAPTAICLFIFHYIPMYGIIISFQDFSIYKGILHSDWVGFKHFHYFLTDPKFWQVIRNTILINFYNLLFGFSAPILFALLCNEIYQKHVKRVVQTISYLPHFLSWLVVSGLFYELLSPQTGLVNHLLGWFGVDPIFFMTESSLFRGILVFSDIWKNVGWSAILYFAVISGIDSSLYEAAWIDGASRWKQTIHITLPHMLPMILLLFLLRLASLFSVNFDQVFLMQNPLVYNVSDVVSTYVYRMGIESSQYSLTTAIGLTQSILAYTLLVSSNRLSKKISGLGLY</sequence>
<dbReference type="InterPro" id="IPR035906">
    <property type="entry name" value="MetI-like_sf"/>
</dbReference>
<keyword evidence="5 7" id="KW-1133">Transmembrane helix</keyword>
<gene>
    <name evidence="9" type="ORF">ACFFNY_19620</name>
</gene>
<evidence type="ECO:0000256" key="7">
    <source>
        <dbReference type="RuleBase" id="RU363032"/>
    </source>
</evidence>
<name>A0ABV5VZN6_9BACL</name>
<evidence type="ECO:0000256" key="5">
    <source>
        <dbReference type="ARBA" id="ARBA00022989"/>
    </source>
</evidence>
<dbReference type="InterPro" id="IPR050809">
    <property type="entry name" value="UgpAE/MalFG_permease"/>
</dbReference>
<feature type="transmembrane region" description="Helical" evidence="7">
    <location>
        <begin position="231"/>
        <end position="252"/>
    </location>
</feature>
<evidence type="ECO:0000313" key="9">
    <source>
        <dbReference type="EMBL" id="MFB9753783.1"/>
    </source>
</evidence>
<comment type="subcellular location">
    <subcellularLocation>
        <location evidence="1 7">Cell membrane</location>
        <topology evidence="1 7">Multi-pass membrane protein</topology>
    </subcellularLocation>
</comment>
<keyword evidence="3" id="KW-1003">Cell membrane</keyword>
<dbReference type="RefSeq" id="WP_344914977.1">
    <property type="nucleotide sequence ID" value="NZ_BAAAYO010000014.1"/>
</dbReference>